<keyword evidence="6" id="KW-0408">Iron</keyword>
<keyword evidence="5 9" id="KW-0560">Oxidoreductase</keyword>
<dbReference type="NCBIfam" id="TIGR02912">
    <property type="entry name" value="sulfite_red_C"/>
    <property type="match status" value="1"/>
</dbReference>
<dbReference type="GO" id="GO:0050311">
    <property type="term" value="F:sulfite reductase (ferredoxin) activity"/>
    <property type="evidence" value="ECO:0007669"/>
    <property type="project" value="TreeGrafter"/>
</dbReference>
<dbReference type="InterPro" id="IPR045169">
    <property type="entry name" value="NO2/SO3_Rdtase_4Fe4S_prot"/>
</dbReference>
<evidence type="ECO:0000256" key="1">
    <source>
        <dbReference type="ARBA" id="ARBA00010429"/>
    </source>
</evidence>
<dbReference type="GO" id="GO:0004783">
    <property type="term" value="F:sulfite reductase (NADPH) activity"/>
    <property type="evidence" value="ECO:0007669"/>
    <property type="project" value="UniProtKB-EC"/>
</dbReference>
<dbReference type="EMBL" id="LR746496">
    <property type="protein sequence ID" value="CAA7603204.1"/>
    <property type="molecule type" value="Genomic_DNA"/>
</dbReference>
<organism evidence="9">
    <name type="scientific">Acididesulfobacillus acetoxydans</name>
    <dbReference type="NCBI Taxonomy" id="1561005"/>
    <lineage>
        <taxon>Bacteria</taxon>
        <taxon>Bacillati</taxon>
        <taxon>Bacillota</taxon>
        <taxon>Clostridia</taxon>
        <taxon>Eubacteriales</taxon>
        <taxon>Peptococcaceae</taxon>
        <taxon>Acididesulfobacillus</taxon>
    </lineage>
</organism>
<dbReference type="Gene3D" id="3.30.413.10">
    <property type="entry name" value="Sulfite Reductase Hemoprotein, domain 1"/>
    <property type="match status" value="1"/>
</dbReference>
<dbReference type="InterPro" id="IPR006066">
    <property type="entry name" value="NO2/SO3_Rdtase_FeS/sirohaem_BS"/>
</dbReference>
<dbReference type="PROSITE" id="PS00198">
    <property type="entry name" value="4FE4S_FER_1"/>
    <property type="match status" value="1"/>
</dbReference>
<evidence type="ECO:0000256" key="4">
    <source>
        <dbReference type="ARBA" id="ARBA00022723"/>
    </source>
</evidence>
<dbReference type="InterPro" id="IPR006067">
    <property type="entry name" value="NO2/SO3_Rdtase_4Fe4S_dom"/>
</dbReference>
<dbReference type="InterPro" id="IPR017900">
    <property type="entry name" value="4Fe4S_Fe_S_CS"/>
</dbReference>
<evidence type="ECO:0000256" key="3">
    <source>
        <dbReference type="ARBA" id="ARBA00022617"/>
    </source>
</evidence>
<accession>A0A8S0WRB9</accession>
<dbReference type="Gene3D" id="3.90.480.10">
    <property type="entry name" value="Sulfite Reductase Hemoprotein,Domain 2"/>
    <property type="match status" value="1"/>
</dbReference>
<dbReference type="GO" id="GO:0000103">
    <property type="term" value="P:sulfate assimilation"/>
    <property type="evidence" value="ECO:0007669"/>
    <property type="project" value="TreeGrafter"/>
</dbReference>
<keyword evidence="3" id="KW-0349">Heme</keyword>
<dbReference type="SUPFAM" id="SSF56014">
    <property type="entry name" value="Nitrite and sulphite reductase 4Fe-4S domain-like"/>
    <property type="match status" value="1"/>
</dbReference>
<dbReference type="PRINTS" id="PR00397">
    <property type="entry name" value="SIROHAEM"/>
</dbReference>
<dbReference type="InterPro" id="IPR005117">
    <property type="entry name" value="NiRdtase/SiRdtase_haem-b_fer"/>
</dbReference>
<dbReference type="InterPro" id="IPR036136">
    <property type="entry name" value="Nit/Sulf_reduc_fer-like_dom_sf"/>
</dbReference>
<evidence type="ECO:0000256" key="7">
    <source>
        <dbReference type="ARBA" id="ARBA00023014"/>
    </source>
</evidence>
<name>A0A8S0WRB9_9FIRM</name>
<feature type="domain" description="4Fe-4S ferredoxin-type" evidence="8">
    <location>
        <begin position="199"/>
        <end position="228"/>
    </location>
</feature>
<keyword evidence="7" id="KW-0411">Iron-sulfur</keyword>
<keyword evidence="4" id="KW-0479">Metal-binding</keyword>
<dbReference type="PROSITE" id="PS51379">
    <property type="entry name" value="4FE4S_FER_2"/>
    <property type="match status" value="2"/>
</dbReference>
<dbReference type="SUPFAM" id="SSF54862">
    <property type="entry name" value="4Fe-4S ferredoxins"/>
    <property type="match status" value="1"/>
</dbReference>
<protein>
    <submittedName>
        <fullName evidence="9">Sulfite reductase (NADPH)</fullName>
        <ecNumber evidence="9">1.8.1.2</ecNumber>
    </submittedName>
</protein>
<proteinExistence type="inferred from homology"/>
<dbReference type="RefSeq" id="WP_240986457.1">
    <property type="nucleotide sequence ID" value="NZ_LR746496.1"/>
</dbReference>
<dbReference type="Pfam" id="PF01077">
    <property type="entry name" value="NIR_SIR"/>
    <property type="match status" value="1"/>
</dbReference>
<dbReference type="InterPro" id="IPR045854">
    <property type="entry name" value="NO2/SO3_Rdtase_4Fe4S_sf"/>
</dbReference>
<dbReference type="Proteomes" id="UP000836597">
    <property type="component" value="Chromosome"/>
</dbReference>
<evidence type="ECO:0000259" key="8">
    <source>
        <dbReference type="PROSITE" id="PS51379"/>
    </source>
</evidence>
<feature type="domain" description="4Fe-4S ferredoxin-type" evidence="8">
    <location>
        <begin position="167"/>
        <end position="186"/>
    </location>
</feature>
<comment type="similarity">
    <text evidence="1">Belongs to the nitrite and sulfite reductase 4Fe-4S domain family.</text>
</comment>
<dbReference type="AlphaFoldDB" id="A0A8S0WRB9"/>
<dbReference type="EC" id="1.8.1.2" evidence="9"/>
<dbReference type="KEGG" id="aacx:DEACI_4027"/>
<keyword evidence="2" id="KW-0004">4Fe-4S</keyword>
<dbReference type="PROSITE" id="PS00365">
    <property type="entry name" value="NIR_SIR"/>
    <property type="match status" value="1"/>
</dbReference>
<dbReference type="GO" id="GO:0051539">
    <property type="term" value="F:4 iron, 4 sulfur cluster binding"/>
    <property type="evidence" value="ECO:0007669"/>
    <property type="project" value="UniProtKB-KW"/>
</dbReference>
<evidence type="ECO:0000256" key="2">
    <source>
        <dbReference type="ARBA" id="ARBA00022485"/>
    </source>
</evidence>
<evidence type="ECO:0000313" key="9">
    <source>
        <dbReference type="EMBL" id="CAA7603204.1"/>
    </source>
</evidence>
<sequence>MSLNTKKLAKNAWRVTKDRHLTCLRIRVPGGHFPAKFFPILQEIADRFGNGSVHLTTRQGFEIPGIALEATAEVNSLIAPLIRELEVDQGVEVPAPEEGYPAAGTRNVVACIGNRVCPQAVFDTTRLAYDIEKTIYPNNPHVKIAVTGCANDCVKVHLHDIGIIGQVEPIYDPSRCIGCRACVKNCRQVSTGALRFHNFKVQRDSDRCLGCGECVLKCPTGAWGRGDQYFRVVIMGRTGKKNPRLAAPFLEWADRETVLKICRNLYDYIDRHIDRTLAKEHVGYIVDRTGYPVFRDEVLKDVVLSPRAKVAKFLNPSGYLYDHGVLCSQPYPSDG</sequence>
<dbReference type="PANTHER" id="PTHR11493:SF54">
    <property type="entry name" value="ANAEROBIC SULFITE REDUCTASE SUBUNIT C"/>
    <property type="match status" value="1"/>
</dbReference>
<dbReference type="InterPro" id="IPR014261">
    <property type="entry name" value="Sulphite_reductase_C"/>
</dbReference>
<gene>
    <name evidence="9" type="ORF">DEACI_4027</name>
</gene>
<dbReference type="GO" id="GO:0046872">
    <property type="term" value="F:metal ion binding"/>
    <property type="evidence" value="ECO:0007669"/>
    <property type="project" value="UniProtKB-KW"/>
</dbReference>
<evidence type="ECO:0000256" key="5">
    <source>
        <dbReference type="ARBA" id="ARBA00023002"/>
    </source>
</evidence>
<dbReference type="PANTHER" id="PTHR11493">
    <property type="entry name" value="SULFITE REDUCTASE [NADPH] SUBUNIT BETA-RELATED"/>
    <property type="match status" value="1"/>
</dbReference>
<dbReference type="Pfam" id="PF00037">
    <property type="entry name" value="Fer4"/>
    <property type="match status" value="2"/>
</dbReference>
<reference evidence="9" key="1">
    <citation type="submission" date="2020-01" db="EMBL/GenBank/DDBJ databases">
        <authorList>
            <person name="Hornung B."/>
        </authorList>
    </citation>
    <scope>NUCLEOTIDE SEQUENCE</scope>
    <source>
        <strain evidence="9">PacBioINE</strain>
    </source>
</reference>
<dbReference type="GO" id="GO:0009337">
    <property type="term" value="C:sulfite reductase complex (NADPH)"/>
    <property type="evidence" value="ECO:0007669"/>
    <property type="project" value="TreeGrafter"/>
</dbReference>
<dbReference type="Pfam" id="PF03460">
    <property type="entry name" value="NIR_SIR_ferr"/>
    <property type="match status" value="1"/>
</dbReference>
<dbReference type="Gene3D" id="3.30.70.20">
    <property type="match status" value="1"/>
</dbReference>
<evidence type="ECO:0000256" key="6">
    <source>
        <dbReference type="ARBA" id="ARBA00023004"/>
    </source>
</evidence>
<dbReference type="SUPFAM" id="SSF55124">
    <property type="entry name" value="Nitrite/Sulfite reductase N-terminal domain-like"/>
    <property type="match status" value="1"/>
</dbReference>
<dbReference type="GO" id="GO:0020037">
    <property type="term" value="F:heme binding"/>
    <property type="evidence" value="ECO:0007669"/>
    <property type="project" value="InterPro"/>
</dbReference>
<dbReference type="InterPro" id="IPR017896">
    <property type="entry name" value="4Fe4S_Fe-S-bd"/>
</dbReference>